<keyword evidence="1" id="KW-0812">Transmembrane</keyword>
<reference evidence="2" key="1">
    <citation type="submission" date="2018-02" db="EMBL/GenBank/DDBJ databases">
        <title>Rhizophora mucronata_Transcriptome.</title>
        <authorList>
            <person name="Meera S.P."/>
            <person name="Sreeshan A."/>
            <person name="Augustine A."/>
        </authorList>
    </citation>
    <scope>NUCLEOTIDE SEQUENCE</scope>
    <source>
        <tissue evidence="2">Leaf</tissue>
    </source>
</reference>
<keyword evidence="1" id="KW-1133">Transmembrane helix</keyword>
<name>A0A2P2Q4D2_RHIMU</name>
<dbReference type="AlphaFoldDB" id="A0A2P2Q4D2"/>
<dbReference type="EMBL" id="GGEC01081351">
    <property type="protein sequence ID" value="MBX61835.1"/>
    <property type="molecule type" value="Transcribed_RNA"/>
</dbReference>
<evidence type="ECO:0000313" key="2">
    <source>
        <dbReference type="EMBL" id="MBX61835.1"/>
    </source>
</evidence>
<sequence>MTGLVPSPARPYLVVWCLSYLRIVCLTLNMILCLAFSLHLSYFLTRELRMSENTNTWTNCYA</sequence>
<evidence type="ECO:0000256" key="1">
    <source>
        <dbReference type="SAM" id="Phobius"/>
    </source>
</evidence>
<feature type="transmembrane region" description="Helical" evidence="1">
    <location>
        <begin position="20"/>
        <end position="44"/>
    </location>
</feature>
<proteinExistence type="predicted"/>
<organism evidence="2">
    <name type="scientific">Rhizophora mucronata</name>
    <name type="common">Asiatic mangrove</name>
    <dbReference type="NCBI Taxonomy" id="61149"/>
    <lineage>
        <taxon>Eukaryota</taxon>
        <taxon>Viridiplantae</taxon>
        <taxon>Streptophyta</taxon>
        <taxon>Embryophyta</taxon>
        <taxon>Tracheophyta</taxon>
        <taxon>Spermatophyta</taxon>
        <taxon>Magnoliopsida</taxon>
        <taxon>eudicotyledons</taxon>
        <taxon>Gunneridae</taxon>
        <taxon>Pentapetalae</taxon>
        <taxon>rosids</taxon>
        <taxon>fabids</taxon>
        <taxon>Malpighiales</taxon>
        <taxon>Rhizophoraceae</taxon>
        <taxon>Rhizophora</taxon>
    </lineage>
</organism>
<keyword evidence="1" id="KW-0472">Membrane</keyword>
<protein>
    <submittedName>
        <fullName evidence="2">Uncharacterized protein</fullName>
    </submittedName>
</protein>
<accession>A0A2P2Q4D2</accession>